<dbReference type="Proteomes" id="UP001172681">
    <property type="component" value="Unassembled WGS sequence"/>
</dbReference>
<evidence type="ECO:0000313" key="1">
    <source>
        <dbReference type="EMBL" id="KAJ9638479.1"/>
    </source>
</evidence>
<name>A0AA39D0T1_9EURO</name>
<sequence>MAPGRIQRLQIIDLPTTDEPPKSWVLNESWIVNQDGFSLAQAIEDGGDSSGQTQQIMGQGELGIQKFMVVTRRRCHSHRGASEREPRAK</sequence>
<comment type="caution">
    <text evidence="1">The sequence shown here is derived from an EMBL/GenBank/DDBJ whole genome shotgun (WGS) entry which is preliminary data.</text>
</comment>
<organism evidence="1 2">
    <name type="scientific">Knufia peltigerae</name>
    <dbReference type="NCBI Taxonomy" id="1002370"/>
    <lineage>
        <taxon>Eukaryota</taxon>
        <taxon>Fungi</taxon>
        <taxon>Dikarya</taxon>
        <taxon>Ascomycota</taxon>
        <taxon>Pezizomycotina</taxon>
        <taxon>Eurotiomycetes</taxon>
        <taxon>Chaetothyriomycetidae</taxon>
        <taxon>Chaetothyriales</taxon>
        <taxon>Trichomeriaceae</taxon>
        <taxon>Knufia</taxon>
    </lineage>
</organism>
<gene>
    <name evidence="1" type="ORF">H2204_004249</name>
</gene>
<proteinExistence type="predicted"/>
<protein>
    <submittedName>
        <fullName evidence="1">Uncharacterized protein</fullName>
    </submittedName>
</protein>
<dbReference type="EMBL" id="JAPDRN010000021">
    <property type="protein sequence ID" value="KAJ9638479.1"/>
    <property type="molecule type" value="Genomic_DNA"/>
</dbReference>
<keyword evidence="2" id="KW-1185">Reference proteome</keyword>
<evidence type="ECO:0000313" key="2">
    <source>
        <dbReference type="Proteomes" id="UP001172681"/>
    </source>
</evidence>
<reference evidence="1" key="1">
    <citation type="submission" date="2022-10" db="EMBL/GenBank/DDBJ databases">
        <title>Culturing micro-colonial fungi from biological soil crusts in the Mojave desert and describing Neophaeococcomyces mojavensis, and introducing the new genera and species Taxawa tesnikishii.</title>
        <authorList>
            <person name="Kurbessoian T."/>
            <person name="Stajich J.E."/>
        </authorList>
    </citation>
    <scope>NUCLEOTIDE SEQUENCE</scope>
    <source>
        <strain evidence="1">TK_35</strain>
    </source>
</reference>
<dbReference type="AlphaFoldDB" id="A0AA39D0T1"/>
<accession>A0AA39D0T1</accession>